<feature type="compositionally biased region" description="Basic and acidic residues" evidence="6">
    <location>
        <begin position="1"/>
        <end position="23"/>
    </location>
</feature>
<evidence type="ECO:0000256" key="5">
    <source>
        <dbReference type="ARBA" id="ARBA00023239"/>
    </source>
</evidence>
<dbReference type="RefSeq" id="WP_132938828.1">
    <property type="nucleotide sequence ID" value="NZ_CP119676.1"/>
</dbReference>
<dbReference type="Pfam" id="PF00920">
    <property type="entry name" value="ILVD_EDD_N"/>
    <property type="match status" value="1"/>
</dbReference>
<dbReference type="SUPFAM" id="SSF52016">
    <property type="entry name" value="LeuD/IlvD-like"/>
    <property type="match status" value="1"/>
</dbReference>
<reference evidence="9 10" key="1">
    <citation type="submission" date="2019-03" db="EMBL/GenBank/DDBJ databases">
        <title>Genomic Encyclopedia of Type Strains, Phase IV (KMG-IV): sequencing the most valuable type-strain genomes for metagenomic binning, comparative biology and taxonomic classification.</title>
        <authorList>
            <person name="Goeker M."/>
        </authorList>
    </citation>
    <scope>NUCLEOTIDE SEQUENCE [LARGE SCALE GENOMIC DNA]</scope>
    <source>
        <strain evidence="9 10">DSM 101688</strain>
    </source>
</reference>
<keyword evidence="3" id="KW-0408">Iron</keyword>
<proteinExistence type="inferred from homology"/>
<evidence type="ECO:0000259" key="7">
    <source>
        <dbReference type="Pfam" id="PF00920"/>
    </source>
</evidence>
<evidence type="ECO:0000256" key="2">
    <source>
        <dbReference type="ARBA" id="ARBA00022723"/>
    </source>
</evidence>
<feature type="region of interest" description="Disordered" evidence="6">
    <location>
        <begin position="1"/>
        <end position="30"/>
    </location>
</feature>
<accession>A0A4V2UNS2</accession>
<dbReference type="SUPFAM" id="SSF143975">
    <property type="entry name" value="IlvD/EDD N-terminal domain-like"/>
    <property type="match status" value="1"/>
</dbReference>
<keyword evidence="4" id="KW-0411">Iron-sulfur</keyword>
<dbReference type="InterPro" id="IPR037237">
    <property type="entry name" value="IlvD/EDD_N"/>
</dbReference>
<dbReference type="NCBIfam" id="NF004784">
    <property type="entry name" value="PRK06131.1"/>
    <property type="match status" value="1"/>
</dbReference>
<evidence type="ECO:0000256" key="3">
    <source>
        <dbReference type="ARBA" id="ARBA00023004"/>
    </source>
</evidence>
<dbReference type="GO" id="GO:0046872">
    <property type="term" value="F:metal ion binding"/>
    <property type="evidence" value="ECO:0007669"/>
    <property type="project" value="UniProtKB-KW"/>
</dbReference>
<keyword evidence="5" id="KW-0456">Lyase</keyword>
<feature type="domain" description="Dihydroxy-acid/6-phosphogluconate dehydratase N-terminal" evidence="7">
    <location>
        <begin position="61"/>
        <end position="371"/>
    </location>
</feature>
<evidence type="ECO:0000256" key="4">
    <source>
        <dbReference type="ARBA" id="ARBA00023014"/>
    </source>
</evidence>
<dbReference type="PROSITE" id="PS00886">
    <property type="entry name" value="ILVD_EDD_1"/>
    <property type="match status" value="1"/>
</dbReference>
<protein>
    <submittedName>
        <fullName evidence="9">Dihydroxy-acid dehydratase</fullName>
    </submittedName>
</protein>
<keyword evidence="10" id="KW-1185">Reference proteome</keyword>
<gene>
    <name evidence="9" type="ORF">EDD55_104194</name>
</gene>
<dbReference type="EMBL" id="SLZW01000004">
    <property type="protein sequence ID" value="TCS63101.1"/>
    <property type="molecule type" value="Genomic_DNA"/>
</dbReference>
<evidence type="ECO:0000256" key="1">
    <source>
        <dbReference type="ARBA" id="ARBA00006486"/>
    </source>
</evidence>
<dbReference type="PANTHER" id="PTHR43183:SF1">
    <property type="entry name" value="HYPOTHETICAL DIHYDROXY-ACID DEHYDRATASE (EUROFUNG)-RELATED"/>
    <property type="match status" value="1"/>
</dbReference>
<organism evidence="9 10">
    <name type="scientific">Varunaivibrio sulfuroxidans</name>
    <dbReference type="NCBI Taxonomy" id="1773489"/>
    <lineage>
        <taxon>Bacteria</taxon>
        <taxon>Pseudomonadati</taxon>
        <taxon>Pseudomonadota</taxon>
        <taxon>Alphaproteobacteria</taxon>
        <taxon>Rhodospirillales</taxon>
        <taxon>Magnetovibrionaceae</taxon>
        <taxon>Varunaivibrio</taxon>
    </lineage>
</organism>
<dbReference type="OrthoDB" id="9807077at2"/>
<dbReference type="AlphaFoldDB" id="A0A4V2UNS2"/>
<dbReference type="InterPro" id="IPR056740">
    <property type="entry name" value="ILV_EDD_C"/>
</dbReference>
<name>A0A4V2UNS2_9PROT</name>
<dbReference type="GO" id="GO:0051536">
    <property type="term" value="F:iron-sulfur cluster binding"/>
    <property type="evidence" value="ECO:0007669"/>
    <property type="project" value="UniProtKB-KW"/>
</dbReference>
<dbReference type="InterPro" id="IPR020558">
    <property type="entry name" value="DiOHA_6PGluconate_deHydtase_CS"/>
</dbReference>
<dbReference type="Gene3D" id="3.50.30.80">
    <property type="entry name" value="IlvD/EDD C-terminal domain-like"/>
    <property type="match status" value="1"/>
</dbReference>
<evidence type="ECO:0000256" key="6">
    <source>
        <dbReference type="SAM" id="MobiDB-lite"/>
    </source>
</evidence>
<sequence length="592" mass="63422">MNNEKKPQDRVRAQNRDQDRDAPQAHGLARGLTNYGDTGFALYLRRSFAKSMGYSSELLKKPIVGIAYTPSGFNNCHRHFPELLEAVKRGVIAEGGLPLEFPTISLGEVFLNPTSLKFRNLMSMDTEEMIRAQPIDAVVLMGGCDKTVPAQLMGASSAGVPAIQLVAGPMMTSRYKEERLGACTDCRRFWAKYRATEVSSDEIQVIEGSLSTTAGTCAVMGTASTMACLTEAMGMMLPGTAAIPAVHADRLRAGEATGRRAMALVGSALTPDRIITPEAIENALRVLLSIGGSTNAIIHLTAIAGRLGIKVPLDKLNALSDGTPVLVNLKPTGEHYMEDFFAAGGMSAVLRELKDLLHLDCMTVTGETLGQRIAAEEGGYVNRTVVCARAEPVEEVGGLVALFGNLAPRGAILKRSAADKSLFEKEGRAVVFTSLEDLAARIDSPDLDVTADDFLVLQNAGPESSSGMPEAGYLPIPGKLARTGVKDMVRISDARMSGTAFGTVVLHVSPEAAAGGPLALVKNGDKIRLSVSKRTLDLLVDDKELERRRGEFEARAQTAPPPRGYARLYRRSVLQADEGCDFDFLRDATIVS</sequence>
<keyword evidence="2" id="KW-0479">Metal-binding</keyword>
<evidence type="ECO:0000313" key="9">
    <source>
        <dbReference type="EMBL" id="TCS63101.1"/>
    </source>
</evidence>
<dbReference type="Pfam" id="PF24877">
    <property type="entry name" value="ILV_EDD_C"/>
    <property type="match status" value="1"/>
</dbReference>
<dbReference type="InterPro" id="IPR042096">
    <property type="entry name" value="Dihydro-acid_dehy_C"/>
</dbReference>
<dbReference type="PANTHER" id="PTHR43183">
    <property type="entry name" value="HYPOTHETICAL DIHYDROXYACID DEHYDRATASE (EUROFUNG)-RELATED"/>
    <property type="match status" value="1"/>
</dbReference>
<dbReference type="GO" id="GO:0016836">
    <property type="term" value="F:hydro-lyase activity"/>
    <property type="evidence" value="ECO:0007669"/>
    <property type="project" value="UniProtKB-ARBA"/>
</dbReference>
<feature type="domain" description="Dihydroxy-acid/6-phosphogluconate dehydratase C-terminal" evidence="8">
    <location>
        <begin position="385"/>
        <end position="580"/>
    </location>
</feature>
<dbReference type="InterPro" id="IPR000581">
    <property type="entry name" value="ILV_EDD_N"/>
</dbReference>
<evidence type="ECO:0000313" key="10">
    <source>
        <dbReference type="Proteomes" id="UP000295304"/>
    </source>
</evidence>
<comment type="similarity">
    <text evidence="1">Belongs to the IlvD/Edd family.</text>
</comment>
<comment type="caution">
    <text evidence="9">The sequence shown here is derived from an EMBL/GenBank/DDBJ whole genome shotgun (WGS) entry which is preliminary data.</text>
</comment>
<evidence type="ECO:0000259" key="8">
    <source>
        <dbReference type="Pfam" id="PF24877"/>
    </source>
</evidence>
<dbReference type="InterPro" id="IPR052352">
    <property type="entry name" value="Sugar_Degrad_Dehydratases"/>
</dbReference>
<dbReference type="Proteomes" id="UP000295304">
    <property type="component" value="Unassembled WGS sequence"/>
</dbReference>